<proteinExistence type="predicted"/>
<organism evidence="3 4">
    <name type="scientific">Cetraspora pellucida</name>
    <dbReference type="NCBI Taxonomy" id="1433469"/>
    <lineage>
        <taxon>Eukaryota</taxon>
        <taxon>Fungi</taxon>
        <taxon>Fungi incertae sedis</taxon>
        <taxon>Mucoromycota</taxon>
        <taxon>Glomeromycotina</taxon>
        <taxon>Glomeromycetes</taxon>
        <taxon>Diversisporales</taxon>
        <taxon>Gigasporaceae</taxon>
        <taxon>Cetraspora</taxon>
    </lineage>
</organism>
<protein>
    <submittedName>
        <fullName evidence="3">3106_t:CDS:1</fullName>
    </submittedName>
</protein>
<dbReference type="Proteomes" id="UP000789759">
    <property type="component" value="Unassembled WGS sequence"/>
</dbReference>
<gene>
    <name evidence="3" type="ORF">CPELLU_LOCUS547</name>
</gene>
<keyword evidence="2" id="KW-0472">Membrane</keyword>
<sequence>MAISTTNIGPQTPSSPRHSRVPTMTIALSTSAQQKLNLLLQRENEFDFSDSNSTTNQTSISLKETSLKYPASAHISQTLTSSVDPPAYDEYTTIDMPLTYTGLKITPDSHYDTLPTDIDAPWPITKKLYFMGFLFWPLWFVGMGFSMFGKKPLTRKWGRHCACNSIVVVIVFAYLVTAYIRTNGRLT</sequence>
<dbReference type="EMBL" id="CAJVQA010000158">
    <property type="protein sequence ID" value="CAG8459338.1"/>
    <property type="molecule type" value="Genomic_DNA"/>
</dbReference>
<keyword evidence="2" id="KW-1133">Transmembrane helix</keyword>
<keyword evidence="2" id="KW-0812">Transmembrane</keyword>
<dbReference type="AlphaFoldDB" id="A0A9N8VLZ8"/>
<feature type="transmembrane region" description="Helical" evidence="2">
    <location>
        <begin position="161"/>
        <end position="180"/>
    </location>
</feature>
<feature type="transmembrane region" description="Helical" evidence="2">
    <location>
        <begin position="128"/>
        <end position="149"/>
    </location>
</feature>
<evidence type="ECO:0000313" key="3">
    <source>
        <dbReference type="EMBL" id="CAG8459338.1"/>
    </source>
</evidence>
<name>A0A9N8VLZ8_9GLOM</name>
<accession>A0A9N8VLZ8</accession>
<keyword evidence="4" id="KW-1185">Reference proteome</keyword>
<dbReference type="OrthoDB" id="2350609at2759"/>
<evidence type="ECO:0000256" key="2">
    <source>
        <dbReference type="SAM" id="Phobius"/>
    </source>
</evidence>
<feature type="compositionally biased region" description="Polar residues" evidence="1">
    <location>
        <begin position="1"/>
        <end position="16"/>
    </location>
</feature>
<comment type="caution">
    <text evidence="3">The sequence shown here is derived from an EMBL/GenBank/DDBJ whole genome shotgun (WGS) entry which is preliminary data.</text>
</comment>
<feature type="region of interest" description="Disordered" evidence="1">
    <location>
        <begin position="1"/>
        <end position="21"/>
    </location>
</feature>
<evidence type="ECO:0000313" key="4">
    <source>
        <dbReference type="Proteomes" id="UP000789759"/>
    </source>
</evidence>
<reference evidence="3" key="1">
    <citation type="submission" date="2021-06" db="EMBL/GenBank/DDBJ databases">
        <authorList>
            <person name="Kallberg Y."/>
            <person name="Tangrot J."/>
            <person name="Rosling A."/>
        </authorList>
    </citation>
    <scope>NUCLEOTIDE SEQUENCE</scope>
    <source>
        <strain evidence="3">FL966</strain>
    </source>
</reference>
<evidence type="ECO:0000256" key="1">
    <source>
        <dbReference type="SAM" id="MobiDB-lite"/>
    </source>
</evidence>